<dbReference type="EMBL" id="PYGD01000007">
    <property type="protein sequence ID" value="PSK90602.1"/>
    <property type="molecule type" value="Genomic_DNA"/>
</dbReference>
<comment type="caution">
    <text evidence="2">The sequence shown here is derived from an EMBL/GenBank/DDBJ whole genome shotgun (WGS) entry which is preliminary data.</text>
</comment>
<keyword evidence="1" id="KW-0472">Membrane</keyword>
<evidence type="ECO:0000313" key="3">
    <source>
        <dbReference type="Proteomes" id="UP000240572"/>
    </source>
</evidence>
<keyword evidence="1" id="KW-0812">Transmembrane</keyword>
<gene>
    <name evidence="2" type="ORF">B0I18_10712</name>
</gene>
<evidence type="ECO:0000313" key="2">
    <source>
        <dbReference type="EMBL" id="PSK90602.1"/>
    </source>
</evidence>
<reference evidence="2 3" key="1">
    <citation type="submission" date="2018-03" db="EMBL/GenBank/DDBJ databases">
        <title>Genomic Encyclopedia of Type Strains, Phase III (KMG-III): the genomes of soil and plant-associated and newly described type strains.</title>
        <authorList>
            <person name="Whitman W."/>
        </authorList>
    </citation>
    <scope>NUCLEOTIDE SEQUENCE [LARGE SCALE GENOMIC DNA]</scope>
    <source>
        <strain evidence="2 3">CGMCC 1.12700</strain>
    </source>
</reference>
<feature type="transmembrane region" description="Helical" evidence="1">
    <location>
        <begin position="47"/>
        <end position="66"/>
    </location>
</feature>
<dbReference type="AlphaFoldDB" id="A0A2P8D050"/>
<dbReference type="Proteomes" id="UP000240572">
    <property type="component" value="Unassembled WGS sequence"/>
</dbReference>
<name>A0A2P8D050_9BACT</name>
<keyword evidence="1" id="KW-1133">Transmembrane helix</keyword>
<organism evidence="2 3">
    <name type="scientific">Taibaiella chishuiensis</name>
    <dbReference type="NCBI Taxonomy" id="1434707"/>
    <lineage>
        <taxon>Bacteria</taxon>
        <taxon>Pseudomonadati</taxon>
        <taxon>Bacteroidota</taxon>
        <taxon>Chitinophagia</taxon>
        <taxon>Chitinophagales</taxon>
        <taxon>Chitinophagaceae</taxon>
        <taxon>Taibaiella</taxon>
    </lineage>
</organism>
<sequence>MKSCNIISVLHIPICIKIFVIIVLNYPPSLKHLVSCKSFISSTYRIISIEIYIITPTSLVLLFPQLR</sequence>
<evidence type="ECO:0000256" key="1">
    <source>
        <dbReference type="SAM" id="Phobius"/>
    </source>
</evidence>
<keyword evidence="3" id="KW-1185">Reference proteome</keyword>
<proteinExistence type="predicted"/>
<accession>A0A2P8D050</accession>
<protein>
    <submittedName>
        <fullName evidence="2">Uncharacterized protein</fullName>
    </submittedName>
</protein>
<feature type="transmembrane region" description="Helical" evidence="1">
    <location>
        <begin position="6"/>
        <end position="26"/>
    </location>
</feature>